<dbReference type="InterPro" id="IPR013762">
    <property type="entry name" value="Integrase-like_cat_sf"/>
</dbReference>
<dbReference type="PROSITE" id="PS51898">
    <property type="entry name" value="TYR_RECOMBINASE"/>
    <property type="match status" value="1"/>
</dbReference>
<dbReference type="RefSeq" id="WP_241273101.1">
    <property type="nucleotide sequence ID" value="NZ_JAKZGS010000001.1"/>
</dbReference>
<dbReference type="Proteomes" id="UP001165488">
    <property type="component" value="Unassembled WGS sequence"/>
</dbReference>
<protein>
    <submittedName>
        <fullName evidence="3">Tyrosine-type recombinase/integrase</fullName>
    </submittedName>
</protein>
<proteinExistence type="predicted"/>
<dbReference type="InterPro" id="IPR011010">
    <property type="entry name" value="DNA_brk_join_enz"/>
</dbReference>
<organism evidence="3 4">
    <name type="scientific">Belliella calami</name>
    <dbReference type="NCBI Taxonomy" id="2923436"/>
    <lineage>
        <taxon>Bacteria</taxon>
        <taxon>Pseudomonadati</taxon>
        <taxon>Bacteroidota</taxon>
        <taxon>Cytophagia</taxon>
        <taxon>Cytophagales</taxon>
        <taxon>Cyclobacteriaceae</taxon>
        <taxon>Belliella</taxon>
    </lineage>
</organism>
<dbReference type="Gene3D" id="1.10.443.10">
    <property type="entry name" value="Intergrase catalytic core"/>
    <property type="match status" value="1"/>
</dbReference>
<sequence length="531" mass="62103">MNNHYFLDGHKDNNNLKAIAFITYVKGKLIKKRIGEKVDESLFNQASQVILKKHPESDRINKKLKLIEDEYYKLLKINPEPTSDDIGELIKSIKENKKIQYIKVESDSLVYWVYKYRDEKCKSESAIEAYEYTGKSIEDYEAYNKYKVTVDYIEHNADNFRNNFVDFLKTELTINGKVKKINRAGTVVNKIEKINAVINWYNTVNKTNINRLKVNLNKDNKADDREISHLDINELNILYTYYINDKLTEKPTYLNALGKFLLRSFTGLRISELANLHSKSFEGDKLTFYSTKTKKKVEIPLFEQAKVIASKLNYEFYSFKDKKDKTAKTSFESTVVRYYINKFINDRDITEYNYDTNQLSVFKLSEKISSHSARKTFGTLIYNHTNNIYIASKFLHHSSIEDTVRYLGLNIDNLLDYVVDLKIGGESVIKNIETDNSIKDFTLYNLDDTDIVLSYSNLIIELTGMYNEFNTKGKEEIKVLELDNKYKIEGSIYNLDSNRFLFKNEVTLSDDKKVVRMIKKGIYRIKQKGVN</sequence>
<dbReference type="Pfam" id="PF00589">
    <property type="entry name" value="Phage_integrase"/>
    <property type="match status" value="1"/>
</dbReference>
<comment type="caution">
    <text evidence="3">The sequence shown here is derived from an EMBL/GenBank/DDBJ whole genome shotgun (WGS) entry which is preliminary data.</text>
</comment>
<dbReference type="InterPro" id="IPR002104">
    <property type="entry name" value="Integrase_catalytic"/>
</dbReference>
<evidence type="ECO:0000313" key="3">
    <source>
        <dbReference type="EMBL" id="MCH7396580.1"/>
    </source>
</evidence>
<feature type="domain" description="Tyr recombinase" evidence="2">
    <location>
        <begin position="225"/>
        <end position="420"/>
    </location>
</feature>
<dbReference type="EMBL" id="JAKZGS010000001">
    <property type="protein sequence ID" value="MCH7396580.1"/>
    <property type="molecule type" value="Genomic_DNA"/>
</dbReference>
<keyword evidence="4" id="KW-1185">Reference proteome</keyword>
<accession>A0ABS9UK86</accession>
<evidence type="ECO:0000256" key="1">
    <source>
        <dbReference type="ARBA" id="ARBA00023172"/>
    </source>
</evidence>
<name>A0ABS9UK86_9BACT</name>
<evidence type="ECO:0000259" key="2">
    <source>
        <dbReference type="PROSITE" id="PS51898"/>
    </source>
</evidence>
<gene>
    <name evidence="3" type="ORF">MM236_01210</name>
</gene>
<dbReference type="SUPFAM" id="SSF56349">
    <property type="entry name" value="DNA breaking-rejoining enzymes"/>
    <property type="match status" value="1"/>
</dbReference>
<keyword evidence="1" id="KW-0233">DNA recombination</keyword>
<evidence type="ECO:0000313" key="4">
    <source>
        <dbReference type="Proteomes" id="UP001165488"/>
    </source>
</evidence>
<reference evidence="3" key="1">
    <citation type="submission" date="2022-03" db="EMBL/GenBank/DDBJ databases">
        <title>De novo assembled genomes of Belliella spp. (Cyclobacteriaceae) strains.</title>
        <authorList>
            <person name="Szabo A."/>
            <person name="Korponai K."/>
            <person name="Felfoldi T."/>
        </authorList>
    </citation>
    <scope>NUCLEOTIDE SEQUENCE</scope>
    <source>
        <strain evidence="3">DSM 107340</strain>
    </source>
</reference>